<dbReference type="RefSeq" id="XP_035320491.1">
    <property type="nucleotide sequence ID" value="XM_035463660.1"/>
</dbReference>
<sequence>NAADPDDKLVVVTPSSGSLPRLPTQQDQIKRVGLDKALYQVEQAVRRTLNGYEAPGTNADGHVVLARLKALLGETAANNGQTDVQYPQQQQQQQQQDEAMMDGDGTGEDEDDDEEDKDTTTSSDGYAAASSNHDHHHGHMAAATSYSAHAGKSASSPETRRLRRFFASGMRANLDVGPDLDPIDLGLTSMDEAVALFHENLAHTRWGMDPRIYTLDYTRSRSAFLTTSIMAASALFWTEGGALSRRLSDHAERLVNLVMQKRYKSVEIVLAFLANVPWMSPGPHSTDDGTSVYISMAMTIAIDLYLHKVIMPTDLTGQGAAVTVSRGDCLDPRTALEMDGFPDLDPLSDRGVLLLRGRERCWISLFVLERGMCLARGRPFAVPVTRSLKVCDDWHKSPLAESQDGPLLSMAIMRRDLDGLFTTVRNMCDASQAPTTSEGSLAAQSIESSIECFFDQWYSNWGEAIGAGPERRLPPYVEILVTHTRLSLYGSVINHPTASIEVRRFFRTAGLSSALNVMRVAIQGETQLRSMPNNTAIMISFAACFALTLSAYATGGSSLAPSVRKLIDEVAGVLVRTGGVTPHRNGLSTLYGRHLRHIVRRAAKTAGPAPADGPLMPRMPVTTTTSPSTTAANSTTPLSLHDFQRQFLWPETLQFSAMSNDQIMHVLSQPDNDFEPTFDGLSWDDMSNFDWLHWPEFGS</sequence>
<keyword evidence="3" id="KW-0238">DNA-binding</keyword>
<dbReference type="GO" id="GO:0005634">
    <property type="term" value="C:nucleus"/>
    <property type="evidence" value="ECO:0007669"/>
    <property type="project" value="UniProtKB-SubCell"/>
</dbReference>
<protein>
    <recommendedName>
        <fullName evidence="9">Transcription factor domain-containing protein</fullName>
    </recommendedName>
</protein>
<name>A0A9P4YU59_9HYPO</name>
<evidence type="ECO:0008006" key="9">
    <source>
        <dbReference type="Google" id="ProtNLM"/>
    </source>
</evidence>
<feature type="region of interest" description="Disordered" evidence="6">
    <location>
        <begin position="79"/>
        <end position="157"/>
    </location>
</feature>
<keyword evidence="5" id="KW-0539">Nucleus</keyword>
<dbReference type="AlphaFoldDB" id="A0A9P4YU59"/>
<evidence type="ECO:0000313" key="8">
    <source>
        <dbReference type="Proteomes" id="UP000749293"/>
    </source>
</evidence>
<dbReference type="CDD" id="cd12148">
    <property type="entry name" value="fungal_TF_MHR"/>
    <property type="match status" value="1"/>
</dbReference>
<keyword evidence="4" id="KW-0804">Transcription</keyword>
<organism evidence="7 8">
    <name type="scientific">Geosmithia morbida</name>
    <dbReference type="NCBI Taxonomy" id="1094350"/>
    <lineage>
        <taxon>Eukaryota</taxon>
        <taxon>Fungi</taxon>
        <taxon>Dikarya</taxon>
        <taxon>Ascomycota</taxon>
        <taxon>Pezizomycotina</taxon>
        <taxon>Sordariomycetes</taxon>
        <taxon>Hypocreomycetidae</taxon>
        <taxon>Hypocreales</taxon>
        <taxon>Bionectriaceae</taxon>
        <taxon>Geosmithia</taxon>
    </lineage>
</organism>
<dbReference type="GO" id="GO:0000976">
    <property type="term" value="F:transcription cis-regulatory region binding"/>
    <property type="evidence" value="ECO:0007669"/>
    <property type="project" value="TreeGrafter"/>
</dbReference>
<accession>A0A9P4YU59</accession>
<dbReference type="PANTHER" id="PTHR31845">
    <property type="entry name" value="FINGER DOMAIN PROTEIN, PUTATIVE-RELATED"/>
    <property type="match status" value="1"/>
</dbReference>
<feature type="compositionally biased region" description="Acidic residues" evidence="6">
    <location>
        <begin position="99"/>
        <end position="117"/>
    </location>
</feature>
<keyword evidence="8" id="KW-1185">Reference proteome</keyword>
<evidence type="ECO:0000256" key="1">
    <source>
        <dbReference type="ARBA" id="ARBA00004123"/>
    </source>
</evidence>
<feature type="non-terminal residue" evidence="7">
    <location>
        <position position="1"/>
    </location>
</feature>
<evidence type="ECO:0000256" key="6">
    <source>
        <dbReference type="SAM" id="MobiDB-lite"/>
    </source>
</evidence>
<comment type="caution">
    <text evidence="7">The sequence shown here is derived from an EMBL/GenBank/DDBJ whole genome shotgun (WGS) entry which is preliminary data.</text>
</comment>
<dbReference type="PANTHER" id="PTHR31845:SF17">
    <property type="entry name" value="ZN(II)2CYS6 TRANSCRIPTION FACTOR (EUROFUNG)"/>
    <property type="match status" value="1"/>
</dbReference>
<evidence type="ECO:0000256" key="3">
    <source>
        <dbReference type="ARBA" id="ARBA00023125"/>
    </source>
</evidence>
<dbReference type="EMBL" id="JAANYQ010000011">
    <property type="protein sequence ID" value="KAF4121839.1"/>
    <property type="molecule type" value="Genomic_DNA"/>
</dbReference>
<dbReference type="GO" id="GO:0000981">
    <property type="term" value="F:DNA-binding transcription factor activity, RNA polymerase II-specific"/>
    <property type="evidence" value="ECO:0007669"/>
    <property type="project" value="TreeGrafter"/>
</dbReference>
<dbReference type="InterPro" id="IPR051089">
    <property type="entry name" value="prtT"/>
</dbReference>
<comment type="subcellular location">
    <subcellularLocation>
        <location evidence="1">Nucleus</location>
    </subcellularLocation>
</comment>
<keyword evidence="2" id="KW-0805">Transcription regulation</keyword>
<feature type="compositionally biased region" description="Polar residues" evidence="6">
    <location>
        <begin position="13"/>
        <end position="24"/>
    </location>
</feature>
<evidence type="ECO:0000256" key="2">
    <source>
        <dbReference type="ARBA" id="ARBA00023015"/>
    </source>
</evidence>
<evidence type="ECO:0000256" key="4">
    <source>
        <dbReference type="ARBA" id="ARBA00023163"/>
    </source>
</evidence>
<dbReference type="GeneID" id="55967909"/>
<proteinExistence type="predicted"/>
<feature type="region of interest" description="Disordered" evidence="6">
    <location>
        <begin position="1"/>
        <end position="24"/>
    </location>
</feature>
<evidence type="ECO:0000313" key="7">
    <source>
        <dbReference type="EMBL" id="KAF4121839.1"/>
    </source>
</evidence>
<feature type="non-terminal residue" evidence="7">
    <location>
        <position position="699"/>
    </location>
</feature>
<dbReference type="OrthoDB" id="3429912at2759"/>
<reference evidence="7" key="1">
    <citation type="submission" date="2020-03" db="EMBL/GenBank/DDBJ databases">
        <title>Site-based positive gene gene selection in Geosmithia morbida across the United States reveals a broad range of putative effectors and factors for local host and environmental adapation.</title>
        <authorList>
            <person name="Onufrak A."/>
            <person name="Murdoch R.W."/>
            <person name="Gazis R."/>
            <person name="Huff M."/>
            <person name="Staton M."/>
            <person name="Klingeman W."/>
            <person name="Hadziabdic D."/>
        </authorList>
    </citation>
    <scope>NUCLEOTIDE SEQUENCE</scope>
    <source>
        <strain evidence="7">1262</strain>
    </source>
</reference>
<gene>
    <name evidence="7" type="ORF">GMORB2_1679</name>
</gene>
<evidence type="ECO:0000256" key="5">
    <source>
        <dbReference type="ARBA" id="ARBA00023242"/>
    </source>
</evidence>
<dbReference type="Proteomes" id="UP000749293">
    <property type="component" value="Unassembled WGS sequence"/>
</dbReference>